<protein>
    <submittedName>
        <fullName evidence="1">Uncharacterized protein</fullName>
    </submittedName>
</protein>
<proteinExistence type="predicted"/>
<dbReference type="Proteomes" id="UP000886501">
    <property type="component" value="Unassembled WGS sequence"/>
</dbReference>
<reference evidence="1" key="2">
    <citation type="journal article" date="2020" name="Nat. Commun.">
        <title>Large-scale genome sequencing of mycorrhizal fungi provides insights into the early evolution of symbiotic traits.</title>
        <authorList>
            <person name="Miyauchi S."/>
            <person name="Kiss E."/>
            <person name="Kuo A."/>
            <person name="Drula E."/>
            <person name="Kohler A."/>
            <person name="Sanchez-Garcia M."/>
            <person name="Morin E."/>
            <person name="Andreopoulos B."/>
            <person name="Barry K.W."/>
            <person name="Bonito G."/>
            <person name="Buee M."/>
            <person name="Carver A."/>
            <person name="Chen C."/>
            <person name="Cichocki N."/>
            <person name="Clum A."/>
            <person name="Culley D."/>
            <person name="Crous P.W."/>
            <person name="Fauchery L."/>
            <person name="Girlanda M."/>
            <person name="Hayes R.D."/>
            <person name="Keri Z."/>
            <person name="LaButti K."/>
            <person name="Lipzen A."/>
            <person name="Lombard V."/>
            <person name="Magnuson J."/>
            <person name="Maillard F."/>
            <person name="Murat C."/>
            <person name="Nolan M."/>
            <person name="Ohm R.A."/>
            <person name="Pangilinan J."/>
            <person name="Pereira M.F."/>
            <person name="Perotto S."/>
            <person name="Peter M."/>
            <person name="Pfister S."/>
            <person name="Riley R."/>
            <person name="Sitrit Y."/>
            <person name="Stielow J.B."/>
            <person name="Szollosi G."/>
            <person name="Zifcakova L."/>
            <person name="Stursova M."/>
            <person name="Spatafora J.W."/>
            <person name="Tedersoo L."/>
            <person name="Vaario L.M."/>
            <person name="Yamada A."/>
            <person name="Yan M."/>
            <person name="Wang P."/>
            <person name="Xu J."/>
            <person name="Bruns T."/>
            <person name="Baldrian P."/>
            <person name="Vilgalys R."/>
            <person name="Dunand C."/>
            <person name="Henrissat B."/>
            <person name="Grigoriev I.V."/>
            <person name="Hibbett D."/>
            <person name="Nagy L.G."/>
            <person name="Martin F.M."/>
        </authorList>
    </citation>
    <scope>NUCLEOTIDE SEQUENCE</scope>
    <source>
        <strain evidence="1">P2</strain>
    </source>
</reference>
<gene>
    <name evidence="1" type="ORF">BDM02DRAFT_3090901</name>
</gene>
<name>A0ACB6ZQG8_THEGA</name>
<dbReference type="EMBL" id="MU117974">
    <property type="protein sequence ID" value="KAF9651673.1"/>
    <property type="molecule type" value="Genomic_DNA"/>
</dbReference>
<evidence type="ECO:0000313" key="2">
    <source>
        <dbReference type="Proteomes" id="UP000886501"/>
    </source>
</evidence>
<accession>A0ACB6ZQG8</accession>
<reference evidence="1" key="1">
    <citation type="submission" date="2019-10" db="EMBL/GenBank/DDBJ databases">
        <authorList>
            <consortium name="DOE Joint Genome Institute"/>
            <person name="Kuo A."/>
            <person name="Miyauchi S."/>
            <person name="Kiss E."/>
            <person name="Drula E."/>
            <person name="Kohler A."/>
            <person name="Sanchez-Garcia M."/>
            <person name="Andreopoulos B."/>
            <person name="Barry K.W."/>
            <person name="Bonito G."/>
            <person name="Buee M."/>
            <person name="Carver A."/>
            <person name="Chen C."/>
            <person name="Cichocki N."/>
            <person name="Clum A."/>
            <person name="Culley D."/>
            <person name="Crous P.W."/>
            <person name="Fauchery L."/>
            <person name="Girlanda M."/>
            <person name="Hayes R."/>
            <person name="Keri Z."/>
            <person name="Labutti K."/>
            <person name="Lipzen A."/>
            <person name="Lombard V."/>
            <person name="Magnuson J."/>
            <person name="Maillard F."/>
            <person name="Morin E."/>
            <person name="Murat C."/>
            <person name="Nolan M."/>
            <person name="Ohm R."/>
            <person name="Pangilinan J."/>
            <person name="Pereira M."/>
            <person name="Perotto S."/>
            <person name="Peter M."/>
            <person name="Riley R."/>
            <person name="Sitrit Y."/>
            <person name="Stielow B."/>
            <person name="Szollosi G."/>
            <person name="Zifcakova L."/>
            <person name="Stursova M."/>
            <person name="Spatafora J.W."/>
            <person name="Tedersoo L."/>
            <person name="Vaario L.-M."/>
            <person name="Yamada A."/>
            <person name="Yan M."/>
            <person name="Wang P."/>
            <person name="Xu J."/>
            <person name="Bruns T."/>
            <person name="Baldrian P."/>
            <person name="Vilgalys R."/>
            <person name="Henrissat B."/>
            <person name="Grigoriev I.V."/>
            <person name="Hibbett D."/>
            <person name="Nagy L.G."/>
            <person name="Martin F.M."/>
        </authorList>
    </citation>
    <scope>NUCLEOTIDE SEQUENCE</scope>
    <source>
        <strain evidence="1">P2</strain>
    </source>
</reference>
<keyword evidence="2" id="KW-1185">Reference proteome</keyword>
<evidence type="ECO:0000313" key="1">
    <source>
        <dbReference type="EMBL" id="KAF9651673.1"/>
    </source>
</evidence>
<comment type="caution">
    <text evidence="1">The sequence shown here is derived from an EMBL/GenBank/DDBJ whole genome shotgun (WGS) entry which is preliminary data.</text>
</comment>
<organism evidence="1 2">
    <name type="scientific">Thelephora ganbajun</name>
    <name type="common">Ganba fungus</name>
    <dbReference type="NCBI Taxonomy" id="370292"/>
    <lineage>
        <taxon>Eukaryota</taxon>
        <taxon>Fungi</taxon>
        <taxon>Dikarya</taxon>
        <taxon>Basidiomycota</taxon>
        <taxon>Agaricomycotina</taxon>
        <taxon>Agaricomycetes</taxon>
        <taxon>Thelephorales</taxon>
        <taxon>Thelephoraceae</taxon>
        <taxon>Thelephora</taxon>
    </lineage>
</organism>
<sequence>MSRPAWQTDELDEEWVDHEEAGSVRWQDSVSSRGTSSDLSLTEALPSTFVPENTTSLASFPVAPGTFVVREDAPAVSLLPKTPGHNKKSKMKDFFSPMALERMFEPPSPPKRSTESPFPSASHHTAVPVVPSRLSKVHYPDDSTVEHDLNEIIETDIPNLAVFDPRKPSLNGQFTFSFPQSTPNLSPIPQSTPTTRPRVSNNPPSTDPRLRLFQFQYDTFTREHLSAMVDSIAVNTPSAGSNATPTPSAHIGAHVISRISEAEDESMSRMRSSKRIKLSPATDYADEELPPTPVPPERPNSRRDYVGESKNLMEQIRQARDFSTISTDVPSRIIDQSAKSLAYTPAPSTRLELPSTIQTSAPSSATNTAHSKRSIYSSLGYRQQAADLMAQIKSDMKTTRRIFSSDTEVSHVTRIASNVLPPEKEPREKPRSTRQHFPTTPPQDLAQDVSNMSIEVWQPQVVTAPRPPALAIIPATPTDTVTIRQQVQEQHSPLQYNNPSYPPSSTRSGANEDLNRFVSSSTATGTTLTSGSAGSFVKHPGPKQMRRIGPEDVIDALSDKVGQMVLDRQTMKWIKDTGLASSTTPREREEDEESEDPFRDIESLRDEGSTHPSEQEEEGESRIEEIVEDADDPEEAVLNSFSFDDSSAAICPVMTGISRLDDENSEDSGVVVDDPLTDSDESLEEEFADYGRQQHEEITDDVSLQEFPAPPPRTNAVFSTPLPLRYGTITSTGATPFPSAGRYGTVKSNSITPVSALKDPNRSKTPGGLKHRRSVSFSDGKRDGPIRGLNGKVAEVSDSESGNENLGKSGTGNLFEPSVRSKRIAGMLDDLQDDYEDESPSKASSSSTRPMTDEIQPLSARRSVPLGRSSGGDPSRGNLPRSQTHRASSNSNATFLTECSFGVAHDRLVQVITDIQPFEPHWESLKSIDLSKKSIESVARLKEFLPLLDCLSLNDNHLSWLSGIPGMVRTLSVASNMLTDVTSFGHLTNLEHLDLSRNDIGSLRQLDCLRNLRELRADGNKIRSIDGLQRLESLVKLSLQSNQIRNVDLTGFRWCVLEMLNLSQNLLDDIRGLKMLGGLIALNLDNNGLSELEVEARDCGDSGGKACLGKLRILRASGNRLQRLNGECFPNLRTLYADNNALTGISHCGRMRRLENLSLRNQAKGKLSLSLRDVRDIKRLYLSGNPLSCKFMTEACYNLVYFELAACRLTSLPVNFSSLVPNVRVLNLNYNFLEDVGPLEGLNRMRKLSIIGSRVKGTKGLIRMVQRMGEIEMVDFSVDDGNRMNPCTLGWYLPLLVKDVPGALQPSEQDGDQGGRQGEYRTKGSGNNNNGKYSSWQWQELDAKFRRDLPDEAYVGRLAYRGLVMRACKGVKVLDGIQVSEKEREKAERLLTGILRKRD</sequence>